<evidence type="ECO:0008006" key="8">
    <source>
        <dbReference type="Google" id="ProtNLM"/>
    </source>
</evidence>
<reference evidence="6 7" key="1">
    <citation type="submission" date="2020-08" db="EMBL/GenBank/DDBJ databases">
        <title>Genomic Encyclopedia of Type Strains, Phase IV (KMG-IV): sequencing the most valuable type-strain genomes for metagenomic binning, comparative biology and taxonomic classification.</title>
        <authorList>
            <person name="Goeker M."/>
        </authorList>
    </citation>
    <scope>NUCLEOTIDE SEQUENCE [LARGE SCALE GENOMIC DNA]</scope>
    <source>
        <strain evidence="6 7">DSM 24163</strain>
    </source>
</reference>
<dbReference type="CDD" id="cd02247">
    <property type="entry name" value="cupin_pirin_C"/>
    <property type="match status" value="1"/>
</dbReference>
<dbReference type="SUPFAM" id="SSF51182">
    <property type="entry name" value="RmlC-like cupins"/>
    <property type="match status" value="1"/>
</dbReference>
<dbReference type="PANTHER" id="PTHR13903">
    <property type="entry name" value="PIRIN-RELATED"/>
    <property type="match status" value="1"/>
</dbReference>
<comment type="caution">
    <text evidence="6">The sequence shown here is derived from an EMBL/GenBank/DDBJ whole genome shotgun (WGS) entry which is preliminary data.</text>
</comment>
<protein>
    <recommendedName>
        <fullName evidence="8">Pirin family protein</fullName>
    </recommendedName>
</protein>
<dbReference type="InterPro" id="IPR012093">
    <property type="entry name" value="Pirin"/>
</dbReference>
<dbReference type="Pfam" id="PF02678">
    <property type="entry name" value="Pirin"/>
    <property type="match status" value="1"/>
</dbReference>
<evidence type="ECO:0000256" key="1">
    <source>
        <dbReference type="ARBA" id="ARBA00008416"/>
    </source>
</evidence>
<evidence type="ECO:0000256" key="2">
    <source>
        <dbReference type="PIRSR" id="PIRSR006232-1"/>
    </source>
</evidence>
<dbReference type="Proteomes" id="UP000521199">
    <property type="component" value="Unassembled WGS sequence"/>
</dbReference>
<feature type="domain" description="Pirin N-terminal" evidence="4">
    <location>
        <begin position="7"/>
        <end position="112"/>
    </location>
</feature>
<dbReference type="AlphaFoldDB" id="A0A7W8D274"/>
<evidence type="ECO:0000313" key="7">
    <source>
        <dbReference type="Proteomes" id="UP000521199"/>
    </source>
</evidence>
<gene>
    <name evidence="6" type="ORF">HNQ52_000139</name>
</gene>
<feature type="binding site" evidence="2">
    <location>
        <position position="46"/>
    </location>
    <ligand>
        <name>Fe cation</name>
        <dbReference type="ChEBI" id="CHEBI:24875"/>
    </ligand>
</feature>
<dbReference type="PANTHER" id="PTHR13903:SF8">
    <property type="entry name" value="PIRIN"/>
    <property type="match status" value="1"/>
</dbReference>
<comment type="similarity">
    <text evidence="1 3">Belongs to the pirin family.</text>
</comment>
<keyword evidence="2" id="KW-0479">Metal-binding</keyword>
<feature type="binding site" evidence="2">
    <location>
        <position position="48"/>
    </location>
    <ligand>
        <name>Fe cation</name>
        <dbReference type="ChEBI" id="CHEBI:24875"/>
    </ligand>
</feature>
<evidence type="ECO:0000259" key="5">
    <source>
        <dbReference type="Pfam" id="PF05726"/>
    </source>
</evidence>
<feature type="binding site" evidence="2">
    <location>
        <position position="92"/>
    </location>
    <ligand>
        <name>Fe cation</name>
        <dbReference type="ChEBI" id="CHEBI:24875"/>
    </ligand>
</feature>
<proteinExistence type="inferred from homology"/>
<sequence>MHDLGGFTVRRVLPSAERRQVGPFVFLDHIGPARFAPGEGLDVRPHPHIGLATVTYLFEGALMHRDSVGSEQVIRPGDVNWMTAGRGIVHSERTPSPEREDGHAMHGLQFWVGLPQRDEEVEPSFVHHPAAALPEWDEGGVRLRLIAGRAFGRQAPTRVLSPLFFLDARLPAGASLALPADYSERAMVVLSGDVRIGEETVEPGETVVFEAAAPIVLDSAGGARVGLFGGEPLDGPRRMWWNFVSSSPERIERAKDDWRAQRLGQVPGESEFIPLPEQ</sequence>
<keyword evidence="2" id="KW-0408">Iron</keyword>
<feature type="binding site" evidence="2">
    <location>
        <position position="90"/>
    </location>
    <ligand>
        <name>Fe cation</name>
        <dbReference type="ChEBI" id="CHEBI:24875"/>
    </ligand>
</feature>
<dbReference type="InterPro" id="IPR014710">
    <property type="entry name" value="RmlC-like_jellyroll"/>
</dbReference>
<accession>A0A7W8D274</accession>
<dbReference type="EMBL" id="JACHHP010000001">
    <property type="protein sequence ID" value="MBB5206623.1"/>
    <property type="molecule type" value="Genomic_DNA"/>
</dbReference>
<evidence type="ECO:0000259" key="4">
    <source>
        <dbReference type="Pfam" id="PF02678"/>
    </source>
</evidence>
<dbReference type="InterPro" id="IPR008778">
    <property type="entry name" value="Pirin_C_dom"/>
</dbReference>
<organism evidence="6 7">
    <name type="scientific">Chiayiivirga flava</name>
    <dbReference type="NCBI Taxonomy" id="659595"/>
    <lineage>
        <taxon>Bacteria</taxon>
        <taxon>Pseudomonadati</taxon>
        <taxon>Pseudomonadota</taxon>
        <taxon>Gammaproteobacteria</taxon>
        <taxon>Lysobacterales</taxon>
        <taxon>Lysobacteraceae</taxon>
        <taxon>Chiayiivirga</taxon>
    </lineage>
</organism>
<evidence type="ECO:0000256" key="3">
    <source>
        <dbReference type="RuleBase" id="RU003457"/>
    </source>
</evidence>
<dbReference type="PIRSF" id="PIRSF006232">
    <property type="entry name" value="Pirin"/>
    <property type="match status" value="1"/>
</dbReference>
<dbReference type="Gene3D" id="2.60.120.10">
    <property type="entry name" value="Jelly Rolls"/>
    <property type="match status" value="2"/>
</dbReference>
<name>A0A7W8D274_9GAMM</name>
<evidence type="ECO:0000313" key="6">
    <source>
        <dbReference type="EMBL" id="MBB5206623.1"/>
    </source>
</evidence>
<dbReference type="InterPro" id="IPR003829">
    <property type="entry name" value="Pirin_N_dom"/>
</dbReference>
<dbReference type="Pfam" id="PF05726">
    <property type="entry name" value="Pirin_C"/>
    <property type="match status" value="1"/>
</dbReference>
<dbReference type="InterPro" id="IPR011051">
    <property type="entry name" value="RmlC_Cupin_sf"/>
</dbReference>
<dbReference type="GO" id="GO:0046872">
    <property type="term" value="F:metal ion binding"/>
    <property type="evidence" value="ECO:0007669"/>
    <property type="project" value="UniProtKB-KW"/>
</dbReference>
<dbReference type="CDD" id="cd02909">
    <property type="entry name" value="cupin_pirin_N"/>
    <property type="match status" value="1"/>
</dbReference>
<feature type="domain" description="Pirin C-terminal" evidence="5">
    <location>
        <begin position="166"/>
        <end position="263"/>
    </location>
</feature>
<comment type="cofactor">
    <cofactor evidence="2">
        <name>Fe cation</name>
        <dbReference type="ChEBI" id="CHEBI:24875"/>
    </cofactor>
    <text evidence="2">Binds 1 Fe cation per subunit.</text>
</comment>
<keyword evidence="7" id="KW-1185">Reference proteome</keyword>